<name>A0A3S0T7Z4_9HYPH</name>
<dbReference type="OrthoDB" id="5497289at2"/>
<keyword evidence="3" id="KW-1185">Reference proteome</keyword>
<gene>
    <name evidence="2" type="ORF">EFQ99_31385</name>
</gene>
<dbReference type="AlphaFoldDB" id="A0A3S0T7Z4"/>
<reference evidence="3" key="1">
    <citation type="submission" date="2018-11" db="EMBL/GenBank/DDBJ databases">
        <title>Rhizobium chutanense sp. nov., isolated from root nodules of Phaseolus vulgaris in China.</title>
        <authorList>
            <person name="Huo Y."/>
        </authorList>
    </citation>
    <scope>NUCLEOTIDE SEQUENCE [LARGE SCALE GENOMIC DNA]</scope>
    <source>
        <strain evidence="3">CCBAU 65647</strain>
    </source>
</reference>
<accession>A0A3S0T7Z4</accession>
<sequence length="307" mass="33590">MARRKRTNGGRATVECLGTIGLISYTDRQSYPAAKRSRIHAKSAARFAEGPSTCITDCFEEWIPNVVEERPTVGKFHGTREELEIAVAATGKAGEWSEKNGHVQFRSKTGQILNWWPSKGTLTCQGKEPETFQLEIDSALGNPAPVAAPADSEAKIFVVHGHDTEARDQLELVLLRLGLKPFILQNSDGGGKTIVEALEQSIYKDAAFGIVLLTPDDYGYSNRLADADRQPRARQNVILEMGMVMAALGRGNMAILQKGTLERPSDTDGILRIEFNHHVKEIVPKLVQRLQSAGFTIPADRISAASA</sequence>
<evidence type="ECO:0000313" key="2">
    <source>
        <dbReference type="EMBL" id="RUM19275.1"/>
    </source>
</evidence>
<keyword evidence="2" id="KW-0238">DNA-binding</keyword>
<protein>
    <submittedName>
        <fullName evidence="2">DNA-binding protein</fullName>
    </submittedName>
</protein>
<feature type="domain" description="CD-NTase-associated protein 12/Pycsar effector protein TIR" evidence="1">
    <location>
        <begin position="155"/>
        <end position="276"/>
    </location>
</feature>
<proteinExistence type="predicted"/>
<dbReference type="GO" id="GO:0050135">
    <property type="term" value="F:NADP+ nucleosidase activity"/>
    <property type="evidence" value="ECO:0007669"/>
    <property type="project" value="InterPro"/>
</dbReference>
<dbReference type="EMBL" id="RJTH01000020">
    <property type="protein sequence ID" value="RUM19275.1"/>
    <property type="molecule type" value="Genomic_DNA"/>
</dbReference>
<dbReference type="Pfam" id="PF10137">
    <property type="entry name" value="CAP12-PCTIR_TIR"/>
    <property type="match status" value="1"/>
</dbReference>
<evidence type="ECO:0000313" key="3">
    <source>
        <dbReference type="Proteomes" id="UP000278823"/>
    </source>
</evidence>
<organism evidence="2 3">
    <name type="scientific">Rhizobium vallis</name>
    <dbReference type="NCBI Taxonomy" id="634290"/>
    <lineage>
        <taxon>Bacteria</taxon>
        <taxon>Pseudomonadati</taxon>
        <taxon>Pseudomonadota</taxon>
        <taxon>Alphaproteobacteria</taxon>
        <taxon>Hyphomicrobiales</taxon>
        <taxon>Rhizobiaceae</taxon>
        <taxon>Rhizobium/Agrobacterium group</taxon>
        <taxon>Rhizobium</taxon>
    </lineage>
</organism>
<dbReference type="GO" id="GO:0003677">
    <property type="term" value="F:DNA binding"/>
    <property type="evidence" value="ECO:0007669"/>
    <property type="project" value="UniProtKB-KW"/>
</dbReference>
<dbReference type="Proteomes" id="UP000278823">
    <property type="component" value="Unassembled WGS sequence"/>
</dbReference>
<evidence type="ECO:0000259" key="1">
    <source>
        <dbReference type="Pfam" id="PF10137"/>
    </source>
</evidence>
<dbReference type="InterPro" id="IPR019302">
    <property type="entry name" value="CAP12/PCTIR_TIR_dom"/>
</dbReference>
<comment type="caution">
    <text evidence="2">The sequence shown here is derived from an EMBL/GenBank/DDBJ whole genome shotgun (WGS) entry which is preliminary data.</text>
</comment>